<accession>A0AAW0LFD6</accession>
<keyword evidence="2" id="KW-1185">Reference proteome</keyword>
<sequence>MQVRAIGVVGWDKGTQKVNPKEKPPKPKEITINIHASLTFMFTALGVHTIPSMNVIYAII</sequence>
<gene>
    <name evidence="1" type="ORF">CFP56_002647</name>
</gene>
<dbReference type="AlphaFoldDB" id="A0AAW0LFD6"/>
<protein>
    <submittedName>
        <fullName evidence="1">Uncharacterized protein</fullName>
    </submittedName>
</protein>
<evidence type="ECO:0000313" key="2">
    <source>
        <dbReference type="Proteomes" id="UP000237347"/>
    </source>
</evidence>
<evidence type="ECO:0000313" key="1">
    <source>
        <dbReference type="EMBL" id="KAK7849612.1"/>
    </source>
</evidence>
<reference evidence="1 2" key="1">
    <citation type="journal article" date="2018" name="Sci. Data">
        <title>The draft genome sequence of cork oak.</title>
        <authorList>
            <person name="Ramos A.M."/>
            <person name="Usie A."/>
            <person name="Barbosa P."/>
            <person name="Barros P.M."/>
            <person name="Capote T."/>
            <person name="Chaves I."/>
            <person name="Simoes F."/>
            <person name="Abreu I."/>
            <person name="Carrasquinho I."/>
            <person name="Faro C."/>
            <person name="Guimaraes J.B."/>
            <person name="Mendonca D."/>
            <person name="Nobrega F."/>
            <person name="Rodrigues L."/>
            <person name="Saibo N.J.M."/>
            <person name="Varela M.C."/>
            <person name="Egas C."/>
            <person name="Matos J."/>
            <person name="Miguel C.M."/>
            <person name="Oliveira M.M."/>
            <person name="Ricardo C.P."/>
            <person name="Goncalves S."/>
        </authorList>
    </citation>
    <scope>NUCLEOTIDE SEQUENCE [LARGE SCALE GENOMIC DNA]</scope>
    <source>
        <strain evidence="2">cv. HL8</strain>
    </source>
</reference>
<dbReference type="Proteomes" id="UP000237347">
    <property type="component" value="Unassembled WGS sequence"/>
</dbReference>
<dbReference type="EMBL" id="PKMF04000111">
    <property type="protein sequence ID" value="KAK7849612.1"/>
    <property type="molecule type" value="Genomic_DNA"/>
</dbReference>
<proteinExistence type="predicted"/>
<comment type="caution">
    <text evidence="1">The sequence shown here is derived from an EMBL/GenBank/DDBJ whole genome shotgun (WGS) entry which is preliminary data.</text>
</comment>
<name>A0AAW0LFD6_QUESU</name>
<organism evidence="1 2">
    <name type="scientific">Quercus suber</name>
    <name type="common">Cork oak</name>
    <dbReference type="NCBI Taxonomy" id="58331"/>
    <lineage>
        <taxon>Eukaryota</taxon>
        <taxon>Viridiplantae</taxon>
        <taxon>Streptophyta</taxon>
        <taxon>Embryophyta</taxon>
        <taxon>Tracheophyta</taxon>
        <taxon>Spermatophyta</taxon>
        <taxon>Magnoliopsida</taxon>
        <taxon>eudicotyledons</taxon>
        <taxon>Gunneridae</taxon>
        <taxon>Pentapetalae</taxon>
        <taxon>rosids</taxon>
        <taxon>fabids</taxon>
        <taxon>Fagales</taxon>
        <taxon>Fagaceae</taxon>
        <taxon>Quercus</taxon>
    </lineage>
</organism>